<feature type="non-terminal residue" evidence="2">
    <location>
        <position position="1"/>
    </location>
</feature>
<dbReference type="Gramene" id="rna-AYBTSS11_LOCUS25147">
    <property type="protein sequence ID" value="CAJ1973087.1"/>
    <property type="gene ID" value="gene-AYBTSS11_LOCUS25147"/>
</dbReference>
<accession>A0AA86VLZ9</accession>
<feature type="compositionally biased region" description="Basic and acidic residues" evidence="1">
    <location>
        <begin position="15"/>
        <end position="32"/>
    </location>
</feature>
<feature type="region of interest" description="Disordered" evidence="1">
    <location>
        <begin position="1"/>
        <end position="32"/>
    </location>
</feature>
<dbReference type="Proteomes" id="UP001189624">
    <property type="component" value="Chromosome 9"/>
</dbReference>
<evidence type="ECO:0000256" key="1">
    <source>
        <dbReference type="SAM" id="MobiDB-lite"/>
    </source>
</evidence>
<name>A0AA86VLZ9_9FABA</name>
<evidence type="ECO:0000313" key="2">
    <source>
        <dbReference type="EMBL" id="CAJ1973087.1"/>
    </source>
</evidence>
<reference evidence="2" key="1">
    <citation type="submission" date="2023-10" db="EMBL/GenBank/DDBJ databases">
        <authorList>
            <person name="Domelevo Entfellner J.-B."/>
        </authorList>
    </citation>
    <scope>NUCLEOTIDE SEQUENCE</scope>
</reference>
<proteinExistence type="predicted"/>
<dbReference type="AlphaFoldDB" id="A0AA86VLZ9"/>
<protein>
    <submittedName>
        <fullName evidence="2">Uncharacterized protein</fullName>
    </submittedName>
</protein>
<gene>
    <name evidence="2" type="ORF">AYBTSS11_LOCUS25147</name>
</gene>
<dbReference type="EMBL" id="OY731406">
    <property type="protein sequence ID" value="CAJ1973087.1"/>
    <property type="molecule type" value="Genomic_DNA"/>
</dbReference>
<evidence type="ECO:0000313" key="3">
    <source>
        <dbReference type="Proteomes" id="UP001189624"/>
    </source>
</evidence>
<sequence length="65" mass="7084">FLGRMADSDVAVTSDHSENGTNVKDDDKKAKHDNNFVKTGKRVFGPVKAEALPRTCFDNCFPGLA</sequence>
<organism evidence="2 3">
    <name type="scientific">Sphenostylis stenocarpa</name>
    <dbReference type="NCBI Taxonomy" id="92480"/>
    <lineage>
        <taxon>Eukaryota</taxon>
        <taxon>Viridiplantae</taxon>
        <taxon>Streptophyta</taxon>
        <taxon>Embryophyta</taxon>
        <taxon>Tracheophyta</taxon>
        <taxon>Spermatophyta</taxon>
        <taxon>Magnoliopsida</taxon>
        <taxon>eudicotyledons</taxon>
        <taxon>Gunneridae</taxon>
        <taxon>Pentapetalae</taxon>
        <taxon>rosids</taxon>
        <taxon>fabids</taxon>
        <taxon>Fabales</taxon>
        <taxon>Fabaceae</taxon>
        <taxon>Papilionoideae</taxon>
        <taxon>50 kb inversion clade</taxon>
        <taxon>NPAAA clade</taxon>
        <taxon>indigoferoid/millettioid clade</taxon>
        <taxon>Phaseoleae</taxon>
        <taxon>Sphenostylis</taxon>
    </lineage>
</organism>
<keyword evidence="3" id="KW-1185">Reference proteome</keyword>